<proteinExistence type="predicted"/>
<keyword evidence="1" id="KW-0472">Membrane</keyword>
<gene>
    <name evidence="2" type="ORF">g.4297</name>
</gene>
<reference evidence="2" key="1">
    <citation type="journal article" date="2016" name="Gigascience">
        <title>De novo construction of an expanded transcriptome assembly for the western tarnished plant bug, Lygus hesperus.</title>
        <authorList>
            <person name="Tassone E.E."/>
            <person name="Geib S.M."/>
            <person name="Hall B."/>
            <person name="Fabrick J.A."/>
            <person name="Brent C.S."/>
            <person name="Hull J.J."/>
        </authorList>
    </citation>
    <scope>NUCLEOTIDE SEQUENCE</scope>
</reference>
<protein>
    <submittedName>
        <fullName evidence="2">Uncharacterized protein</fullName>
    </submittedName>
</protein>
<feature type="non-terminal residue" evidence="2">
    <location>
        <position position="1"/>
    </location>
</feature>
<evidence type="ECO:0000313" key="2">
    <source>
        <dbReference type="EMBL" id="JAQ15928.1"/>
    </source>
</evidence>
<dbReference type="EMBL" id="GDHC01002701">
    <property type="protein sequence ID" value="JAQ15928.1"/>
    <property type="molecule type" value="Transcribed_RNA"/>
</dbReference>
<accession>A0A146M837</accession>
<organism evidence="2">
    <name type="scientific">Lygus hesperus</name>
    <name type="common">Western plant bug</name>
    <dbReference type="NCBI Taxonomy" id="30085"/>
    <lineage>
        <taxon>Eukaryota</taxon>
        <taxon>Metazoa</taxon>
        <taxon>Ecdysozoa</taxon>
        <taxon>Arthropoda</taxon>
        <taxon>Hexapoda</taxon>
        <taxon>Insecta</taxon>
        <taxon>Pterygota</taxon>
        <taxon>Neoptera</taxon>
        <taxon>Paraneoptera</taxon>
        <taxon>Hemiptera</taxon>
        <taxon>Heteroptera</taxon>
        <taxon>Panheteroptera</taxon>
        <taxon>Cimicomorpha</taxon>
        <taxon>Miridae</taxon>
        <taxon>Mirini</taxon>
        <taxon>Lygus</taxon>
    </lineage>
</organism>
<keyword evidence="1" id="KW-1133">Transmembrane helix</keyword>
<sequence length="154" mass="17832">SKKAKYAEYREKVCASGVVSAYKYECSHTMRNKKVFVQWMVVGTALYMASIYGMGFYKVLWNQFRAYMGDDKEMVDDWSWEGVENEAAVNELPPYQKKTVDDEWEKELREYSFVRHAKVPEVSPQRRDMLTAPREIPSVNASACKVYTTPLADG</sequence>
<name>A0A146M837_LYGHE</name>
<evidence type="ECO:0000256" key="1">
    <source>
        <dbReference type="SAM" id="Phobius"/>
    </source>
</evidence>
<feature type="transmembrane region" description="Helical" evidence="1">
    <location>
        <begin position="36"/>
        <end position="57"/>
    </location>
</feature>
<keyword evidence="1" id="KW-0812">Transmembrane</keyword>
<dbReference type="AlphaFoldDB" id="A0A146M837"/>